<evidence type="ECO:0000256" key="2">
    <source>
        <dbReference type="ARBA" id="ARBA00022664"/>
    </source>
</evidence>
<reference evidence="9 10" key="1">
    <citation type="submission" date="2018-06" db="EMBL/GenBank/DDBJ databases">
        <title>Comparative genomics reveals the genomic features of Rhizophagus irregularis, R. cerebriforme, R. diaphanum and Gigaspora rosea, and their symbiotic lifestyle signature.</title>
        <authorList>
            <person name="Morin E."/>
            <person name="San Clemente H."/>
            <person name="Chen E.C.H."/>
            <person name="De La Providencia I."/>
            <person name="Hainaut M."/>
            <person name="Kuo A."/>
            <person name="Kohler A."/>
            <person name="Murat C."/>
            <person name="Tang N."/>
            <person name="Roy S."/>
            <person name="Loubradou J."/>
            <person name="Henrissat B."/>
            <person name="Grigoriev I.V."/>
            <person name="Corradi N."/>
            <person name="Roux C."/>
            <person name="Martin F.M."/>
        </authorList>
    </citation>
    <scope>NUCLEOTIDE SEQUENCE [LARGE SCALE GENOMIC DNA]</scope>
    <source>
        <strain evidence="9 10">DAOM 194757</strain>
    </source>
</reference>
<proteinExistence type="predicted"/>
<dbReference type="SUPFAM" id="SSF52540">
    <property type="entry name" value="P-loop containing nucleoside triphosphate hydrolases"/>
    <property type="match status" value="1"/>
</dbReference>
<accession>A0A397USI9</accession>
<dbReference type="STRING" id="44941.A0A397USI9"/>
<dbReference type="GO" id="GO:0005524">
    <property type="term" value="F:ATP binding"/>
    <property type="evidence" value="ECO:0007669"/>
    <property type="project" value="UniProtKB-KW"/>
</dbReference>
<dbReference type="Proteomes" id="UP000266673">
    <property type="component" value="Unassembled WGS sequence"/>
</dbReference>
<dbReference type="FunFam" id="3.40.50.300:FF:000615">
    <property type="entry name" value="pre-mRNA-splicing factor ATP-dependent RNA helicase DEAH7"/>
    <property type="match status" value="1"/>
</dbReference>
<dbReference type="PANTHER" id="PTHR18934">
    <property type="entry name" value="ATP-DEPENDENT RNA HELICASE"/>
    <property type="match status" value="1"/>
</dbReference>
<evidence type="ECO:0000256" key="1">
    <source>
        <dbReference type="ARBA" id="ARBA00012552"/>
    </source>
</evidence>
<dbReference type="InterPro" id="IPR014001">
    <property type="entry name" value="Helicase_ATP-bd"/>
</dbReference>
<keyword evidence="5" id="KW-0347">Helicase</keyword>
<evidence type="ECO:0000256" key="7">
    <source>
        <dbReference type="ARBA" id="ARBA00047984"/>
    </source>
</evidence>
<feature type="domain" description="Helicase ATP-binding" evidence="8">
    <location>
        <begin position="163"/>
        <end position="288"/>
    </location>
</feature>
<comment type="caution">
    <text evidence="9">The sequence shown here is derived from an EMBL/GenBank/DDBJ whole genome shotgun (WGS) entry which is preliminary data.</text>
</comment>
<keyword evidence="3" id="KW-0547">Nucleotide-binding</keyword>
<dbReference type="GO" id="GO:0016787">
    <property type="term" value="F:hydrolase activity"/>
    <property type="evidence" value="ECO:0007669"/>
    <property type="project" value="UniProtKB-KW"/>
</dbReference>
<evidence type="ECO:0000256" key="3">
    <source>
        <dbReference type="ARBA" id="ARBA00022741"/>
    </source>
</evidence>
<protein>
    <recommendedName>
        <fullName evidence="1">RNA helicase</fullName>
        <ecNumber evidence="1">3.6.4.13</ecNumber>
    </recommendedName>
</protein>
<keyword evidence="10" id="KW-1185">Reference proteome</keyword>
<comment type="catalytic activity">
    <reaction evidence="7">
        <text>ATP + H2O = ADP + phosphate + H(+)</text>
        <dbReference type="Rhea" id="RHEA:13065"/>
        <dbReference type="ChEBI" id="CHEBI:15377"/>
        <dbReference type="ChEBI" id="CHEBI:15378"/>
        <dbReference type="ChEBI" id="CHEBI:30616"/>
        <dbReference type="ChEBI" id="CHEBI:43474"/>
        <dbReference type="ChEBI" id="CHEBI:456216"/>
        <dbReference type="EC" id="3.6.4.13"/>
    </reaction>
</comment>
<dbReference type="EMBL" id="QKWP01001036">
    <property type="protein sequence ID" value="RIB12308.1"/>
    <property type="molecule type" value="Genomic_DNA"/>
</dbReference>
<evidence type="ECO:0000256" key="6">
    <source>
        <dbReference type="ARBA" id="ARBA00022840"/>
    </source>
</evidence>
<dbReference type="InterPro" id="IPR011545">
    <property type="entry name" value="DEAD/DEAH_box_helicase_dom"/>
</dbReference>
<dbReference type="Pfam" id="PF00270">
    <property type="entry name" value="DEAD"/>
    <property type="match status" value="1"/>
</dbReference>
<evidence type="ECO:0000256" key="5">
    <source>
        <dbReference type="ARBA" id="ARBA00022806"/>
    </source>
</evidence>
<dbReference type="EC" id="3.6.4.13" evidence="1"/>
<keyword evidence="4 9" id="KW-0378">Hydrolase</keyword>
<keyword evidence="2" id="KW-0507">mRNA processing</keyword>
<dbReference type="SMART" id="SM00487">
    <property type="entry name" value="DEXDc"/>
    <property type="match status" value="1"/>
</dbReference>
<evidence type="ECO:0000313" key="10">
    <source>
        <dbReference type="Proteomes" id="UP000266673"/>
    </source>
</evidence>
<dbReference type="PANTHER" id="PTHR18934:SF91">
    <property type="entry name" value="PRE-MRNA-SPLICING FACTOR ATP-DEPENDENT RNA HELICASE PRP16"/>
    <property type="match status" value="1"/>
</dbReference>
<dbReference type="InterPro" id="IPR027417">
    <property type="entry name" value="P-loop_NTPase"/>
</dbReference>
<keyword evidence="6" id="KW-0067">ATP-binding</keyword>
<evidence type="ECO:0000256" key="4">
    <source>
        <dbReference type="ARBA" id="ARBA00022801"/>
    </source>
</evidence>
<dbReference type="GO" id="GO:0003723">
    <property type="term" value="F:RNA binding"/>
    <property type="evidence" value="ECO:0007669"/>
    <property type="project" value="TreeGrafter"/>
</dbReference>
<dbReference type="GO" id="GO:0006397">
    <property type="term" value="P:mRNA processing"/>
    <property type="evidence" value="ECO:0007669"/>
    <property type="project" value="UniProtKB-KW"/>
</dbReference>
<dbReference type="PROSITE" id="PS00690">
    <property type="entry name" value="DEAH_ATP_HELICASE"/>
    <property type="match status" value="1"/>
</dbReference>
<evidence type="ECO:0000259" key="8">
    <source>
        <dbReference type="PROSITE" id="PS51192"/>
    </source>
</evidence>
<dbReference type="OrthoDB" id="10253254at2759"/>
<dbReference type="Gene3D" id="3.40.50.300">
    <property type="entry name" value="P-loop containing nucleotide triphosphate hydrolases"/>
    <property type="match status" value="1"/>
</dbReference>
<organism evidence="9 10">
    <name type="scientific">Gigaspora rosea</name>
    <dbReference type="NCBI Taxonomy" id="44941"/>
    <lineage>
        <taxon>Eukaryota</taxon>
        <taxon>Fungi</taxon>
        <taxon>Fungi incertae sedis</taxon>
        <taxon>Mucoromycota</taxon>
        <taxon>Glomeromycotina</taxon>
        <taxon>Glomeromycetes</taxon>
        <taxon>Diversisporales</taxon>
        <taxon>Gigasporaceae</taxon>
        <taxon>Gigaspora</taxon>
    </lineage>
</organism>
<dbReference type="AlphaFoldDB" id="A0A397USI9"/>
<sequence length="314" mass="34938">MLTSGIVQRKEIDLDFDGDSESRVHLLVHDIRPPFLDGRTVFTKQLGTVQSVKDPTSDLAVFSRKGSQLVKEKREQIERQKAAKSVVDVAGTALGNIMGVKSSDEDSAAPPTDSAGEMEIPKGDSQFASHLKASEAVSSFARSKTLREQREFLPAFAVREELLRIIRDNQVVVVVGETGSGKTTQLTQYLYEDGYSNYGMIGCTQPRRVAAMSVAKRVSEEMECKLGTIVGYAIRFEDCTSESTVIKYMTDGVLLRESLKEPDLDHYSSIIMDEAHERSLQTDVIMGLLKQGMYLFLEVRSTTNFVLFEVYNNP</sequence>
<evidence type="ECO:0000313" key="9">
    <source>
        <dbReference type="EMBL" id="RIB12308.1"/>
    </source>
</evidence>
<gene>
    <name evidence="9" type="ORF">C2G38_35019</name>
</gene>
<dbReference type="PROSITE" id="PS51192">
    <property type="entry name" value="HELICASE_ATP_BIND_1"/>
    <property type="match status" value="1"/>
</dbReference>
<dbReference type="InterPro" id="IPR002464">
    <property type="entry name" value="DNA/RNA_helicase_DEAH_CS"/>
</dbReference>
<name>A0A397USI9_9GLOM</name>
<dbReference type="GO" id="GO:0034458">
    <property type="term" value="F:3'-5' RNA helicase activity"/>
    <property type="evidence" value="ECO:0007669"/>
    <property type="project" value="TreeGrafter"/>
</dbReference>